<dbReference type="AlphaFoldDB" id="A0A645F551"/>
<evidence type="ECO:0000313" key="1">
    <source>
        <dbReference type="EMBL" id="MPN08746.1"/>
    </source>
</evidence>
<dbReference type="PANTHER" id="PTHR38432">
    <property type="entry name" value="TELA-LIKE PROTEIN SAOUHSC_01408"/>
    <property type="match status" value="1"/>
</dbReference>
<dbReference type="PANTHER" id="PTHR38432:SF1">
    <property type="entry name" value="TELA-LIKE PROTEIN SAOUHSC_01408"/>
    <property type="match status" value="1"/>
</dbReference>
<gene>
    <name evidence="1" type="ORF">SDC9_156031</name>
</gene>
<proteinExistence type="predicted"/>
<dbReference type="EMBL" id="VSSQ01054836">
    <property type="protein sequence ID" value="MPN08746.1"/>
    <property type="molecule type" value="Genomic_DNA"/>
</dbReference>
<dbReference type="InterPro" id="IPR008863">
    <property type="entry name" value="Toxic_anion-R_TelA"/>
</dbReference>
<name>A0A645F551_9ZZZZ</name>
<dbReference type="Pfam" id="PF05816">
    <property type="entry name" value="TelA"/>
    <property type="match status" value="1"/>
</dbReference>
<organism evidence="1">
    <name type="scientific">bioreactor metagenome</name>
    <dbReference type="NCBI Taxonomy" id="1076179"/>
    <lineage>
        <taxon>unclassified sequences</taxon>
        <taxon>metagenomes</taxon>
        <taxon>ecological metagenomes</taxon>
    </lineage>
</organism>
<comment type="caution">
    <text evidence="1">The sequence shown here is derived from an EMBL/GenBank/DDBJ whole genome shotgun (WGS) entry which is preliminary data.</text>
</comment>
<accession>A0A645F551</accession>
<reference evidence="1" key="1">
    <citation type="submission" date="2019-08" db="EMBL/GenBank/DDBJ databases">
        <authorList>
            <person name="Kucharzyk K."/>
            <person name="Murdoch R.W."/>
            <person name="Higgins S."/>
            <person name="Loffler F."/>
        </authorList>
    </citation>
    <scope>NUCLEOTIDE SEQUENCE</scope>
</reference>
<sequence>MITSLVVELKGFDLDEKKGIIGLFKKSANKLQALKARYNDVDANIQTIVDHLEKHQYILYKDIAMLDEMYKRNLINFKELSMYIIAGQRKLDESRATTLKELVAKAQQSGLAEDSQKANDYAELCNRFEKKLYDLKLTREISIQMGPQIRLVQGSDTLMVEKIQSTIQNTIPLWKNQMVIALGLSHSQEAIKVQREVTDMTNELLKSNADRLRMATVETAKESERGIIDIETLQHTNEQLIGTLDDVMNIQKEGRIKRQAAEVELAKIEESLKQKLLEISK</sequence>
<protein>
    <submittedName>
        <fullName evidence="1">TelA-like protein</fullName>
    </submittedName>
</protein>